<dbReference type="GO" id="GO:0031640">
    <property type="term" value="P:killing of cells of another organism"/>
    <property type="evidence" value="ECO:0007669"/>
    <property type="project" value="UniProtKB-KW"/>
</dbReference>
<evidence type="ECO:0000313" key="10">
    <source>
        <dbReference type="Proteomes" id="UP001497644"/>
    </source>
</evidence>
<evidence type="ECO:0000256" key="8">
    <source>
        <dbReference type="SAM" id="SignalP"/>
    </source>
</evidence>
<dbReference type="Gene3D" id="1.10.530.10">
    <property type="match status" value="1"/>
</dbReference>
<keyword evidence="5" id="KW-0378">Hydrolase</keyword>
<evidence type="ECO:0000313" key="9">
    <source>
        <dbReference type="EMBL" id="CAL1684425.1"/>
    </source>
</evidence>
<dbReference type="Pfam" id="PF05497">
    <property type="entry name" value="Destabilase"/>
    <property type="match status" value="1"/>
</dbReference>
<evidence type="ECO:0000256" key="6">
    <source>
        <dbReference type="ARBA" id="ARBA00023295"/>
    </source>
</evidence>
<reference evidence="9" key="1">
    <citation type="submission" date="2024-04" db="EMBL/GenBank/DDBJ databases">
        <authorList>
            <consortium name="Molecular Ecology Group"/>
        </authorList>
    </citation>
    <scope>NUCLEOTIDE SEQUENCE</scope>
</reference>
<evidence type="ECO:0000256" key="4">
    <source>
        <dbReference type="ARBA" id="ARBA00022638"/>
    </source>
</evidence>
<dbReference type="InterPro" id="IPR023346">
    <property type="entry name" value="Lysozyme-like_dom_sf"/>
</dbReference>
<dbReference type="PANTHER" id="PTHR11195">
    <property type="entry name" value="DESTABILASE-RELATED"/>
    <property type="match status" value="1"/>
</dbReference>
<keyword evidence="8" id="KW-0732">Signal</keyword>
<dbReference type="PANTHER" id="PTHR11195:SF22">
    <property type="entry name" value="LYSOZYME"/>
    <property type="match status" value="1"/>
</dbReference>
<dbReference type="PROSITE" id="PS51909">
    <property type="entry name" value="LYSOZYME_I"/>
    <property type="match status" value="1"/>
</dbReference>
<name>A0AAV2NV52_9HYME</name>
<accession>A0AAV2NV52</accession>
<sequence>MFARGSWIVATIIALFCVCTYAQQPQAASQQLVSQVCLGCICEVTSGCNTTIGCSGSVCGPFGITWGYWSDAGKPTLNDEPNSADGAYPRCVNDPYCAARAIQGYMAKFGQDCTGNRVIDCDDYLRIHRLGGYGCTGPLDSKYENKYKLCIQTFGRQ</sequence>
<proteinExistence type="predicted"/>
<gene>
    <name evidence="9" type="ORF">LPLAT_LOCUS10053</name>
</gene>
<dbReference type="EMBL" id="OZ034828">
    <property type="protein sequence ID" value="CAL1684425.1"/>
    <property type="molecule type" value="Genomic_DNA"/>
</dbReference>
<dbReference type="EC" id="3.2.1.17" evidence="2"/>
<feature type="signal peptide" evidence="8">
    <location>
        <begin position="1"/>
        <end position="22"/>
    </location>
</feature>
<dbReference type="AlphaFoldDB" id="A0AAV2NV52"/>
<dbReference type="FunFam" id="1.10.530.10:FF:000019">
    <property type="entry name" value="lysozyme"/>
    <property type="match status" value="1"/>
</dbReference>
<evidence type="ECO:0000256" key="1">
    <source>
        <dbReference type="ARBA" id="ARBA00000632"/>
    </source>
</evidence>
<keyword evidence="4" id="KW-0081">Bacteriolytic enzyme</keyword>
<keyword evidence="6" id="KW-0326">Glycosidase</keyword>
<dbReference type="GO" id="GO:0003796">
    <property type="term" value="F:lysozyme activity"/>
    <property type="evidence" value="ECO:0007669"/>
    <property type="project" value="UniProtKB-EC"/>
</dbReference>
<keyword evidence="10" id="KW-1185">Reference proteome</keyword>
<dbReference type="Proteomes" id="UP001497644">
    <property type="component" value="Chromosome 5"/>
</dbReference>
<dbReference type="SUPFAM" id="SSF53955">
    <property type="entry name" value="Lysozyme-like"/>
    <property type="match status" value="1"/>
</dbReference>
<feature type="disulfide bond" evidence="7">
    <location>
        <begin position="91"/>
        <end position="97"/>
    </location>
</feature>
<comment type="catalytic activity">
    <reaction evidence="1">
        <text>Hydrolysis of (1-&gt;4)-beta-linkages between N-acetylmuramic acid and N-acetyl-D-glucosamine residues in a peptidoglycan and between N-acetyl-D-glucosamine residues in chitodextrins.</text>
        <dbReference type="EC" id="3.2.1.17"/>
    </reaction>
</comment>
<keyword evidence="7" id="KW-1015">Disulfide bond</keyword>
<feature type="disulfide bond" evidence="7">
    <location>
        <begin position="42"/>
        <end position="48"/>
    </location>
</feature>
<dbReference type="CDD" id="cd16890">
    <property type="entry name" value="lyz_i"/>
    <property type="match status" value="1"/>
</dbReference>
<dbReference type="GO" id="GO:0042742">
    <property type="term" value="P:defense response to bacterium"/>
    <property type="evidence" value="ECO:0007669"/>
    <property type="project" value="UniProtKB-KW"/>
</dbReference>
<dbReference type="InterPro" id="IPR008597">
    <property type="entry name" value="Invert_lysozyme"/>
</dbReference>
<feature type="chain" id="PRO_5043315300" description="lysozyme" evidence="8">
    <location>
        <begin position="23"/>
        <end position="157"/>
    </location>
</feature>
<evidence type="ECO:0000256" key="5">
    <source>
        <dbReference type="ARBA" id="ARBA00022801"/>
    </source>
</evidence>
<evidence type="ECO:0000256" key="7">
    <source>
        <dbReference type="PIRSR" id="PIRSR608597-3"/>
    </source>
</evidence>
<protein>
    <recommendedName>
        <fullName evidence="2">lysozyme</fullName>
        <ecNumber evidence="2">3.2.1.17</ecNumber>
    </recommendedName>
</protein>
<feature type="disulfide bond" evidence="7">
    <location>
        <begin position="54"/>
        <end position="59"/>
    </location>
</feature>
<feature type="disulfide bond" evidence="7">
    <location>
        <begin position="37"/>
        <end position="121"/>
    </location>
</feature>
<evidence type="ECO:0000256" key="3">
    <source>
        <dbReference type="ARBA" id="ARBA00022529"/>
    </source>
</evidence>
<organism evidence="9 10">
    <name type="scientific">Lasius platythorax</name>
    <dbReference type="NCBI Taxonomy" id="488582"/>
    <lineage>
        <taxon>Eukaryota</taxon>
        <taxon>Metazoa</taxon>
        <taxon>Ecdysozoa</taxon>
        <taxon>Arthropoda</taxon>
        <taxon>Hexapoda</taxon>
        <taxon>Insecta</taxon>
        <taxon>Pterygota</taxon>
        <taxon>Neoptera</taxon>
        <taxon>Endopterygota</taxon>
        <taxon>Hymenoptera</taxon>
        <taxon>Apocrita</taxon>
        <taxon>Aculeata</taxon>
        <taxon>Formicoidea</taxon>
        <taxon>Formicidae</taxon>
        <taxon>Formicinae</taxon>
        <taxon>Lasius</taxon>
        <taxon>Lasius</taxon>
    </lineage>
</organism>
<evidence type="ECO:0000256" key="2">
    <source>
        <dbReference type="ARBA" id="ARBA00012732"/>
    </source>
</evidence>
<keyword evidence="3" id="KW-0929">Antimicrobial</keyword>